<dbReference type="GO" id="GO:0019843">
    <property type="term" value="F:rRNA binding"/>
    <property type="evidence" value="ECO:0007669"/>
    <property type="project" value="UniProtKB-UniRule"/>
</dbReference>
<evidence type="ECO:0000256" key="4">
    <source>
        <dbReference type="ARBA" id="ARBA00023274"/>
    </source>
</evidence>
<dbReference type="InterPro" id="IPR002583">
    <property type="entry name" value="Ribosomal_bS20"/>
</dbReference>
<sequence>MPVIKSAIKKLRKDRKREKENDARRRSLERAIRLARKSPSKINAAYSAIDRAVKRNIIHKNKAARIKSSLAKLEKPKATVRKSASKSIPSLKPRAKTAKK</sequence>
<dbReference type="GO" id="GO:1990904">
    <property type="term" value="C:ribonucleoprotein complex"/>
    <property type="evidence" value="ECO:0007669"/>
    <property type="project" value="UniProtKB-KW"/>
</dbReference>
<dbReference type="STRING" id="1802055.A3A74_00520"/>
<proteinExistence type="inferred from homology"/>
<evidence type="ECO:0000256" key="1">
    <source>
        <dbReference type="ARBA" id="ARBA00022730"/>
    </source>
</evidence>
<keyword evidence="3 6" id="KW-0689">Ribosomal protein</keyword>
<feature type="compositionally biased region" description="Basic residues" evidence="7">
    <location>
        <begin position="7"/>
        <end position="16"/>
    </location>
</feature>
<evidence type="ECO:0000256" key="7">
    <source>
        <dbReference type="SAM" id="MobiDB-lite"/>
    </source>
</evidence>
<feature type="region of interest" description="Disordered" evidence="7">
    <location>
        <begin position="69"/>
        <end position="100"/>
    </location>
</feature>
<accession>A0A1F7IBB2</accession>
<comment type="caution">
    <text evidence="8">The sequence shown here is derived from an EMBL/GenBank/DDBJ whole genome shotgun (WGS) entry which is preliminary data.</text>
</comment>
<comment type="similarity">
    <text evidence="6">Belongs to the bacterial ribosomal protein bS20 family.</text>
</comment>
<dbReference type="GO" id="GO:0003735">
    <property type="term" value="F:structural constituent of ribosome"/>
    <property type="evidence" value="ECO:0007669"/>
    <property type="project" value="InterPro"/>
</dbReference>
<dbReference type="Pfam" id="PF01649">
    <property type="entry name" value="Ribosomal_S20p"/>
    <property type="match status" value="1"/>
</dbReference>
<dbReference type="HAMAP" id="MF_00500">
    <property type="entry name" value="Ribosomal_bS20"/>
    <property type="match status" value="1"/>
</dbReference>
<gene>
    <name evidence="6" type="primary">rpsT</name>
    <name evidence="8" type="ORF">A3A74_00520</name>
</gene>
<keyword evidence="2 6" id="KW-0694">RNA-binding</keyword>
<evidence type="ECO:0000256" key="6">
    <source>
        <dbReference type="HAMAP-Rule" id="MF_00500"/>
    </source>
</evidence>
<evidence type="ECO:0000256" key="5">
    <source>
        <dbReference type="ARBA" id="ARBA00035136"/>
    </source>
</evidence>
<dbReference type="NCBIfam" id="TIGR00029">
    <property type="entry name" value="S20"/>
    <property type="match status" value="1"/>
</dbReference>
<keyword evidence="4 6" id="KW-0687">Ribonucleoprotein</keyword>
<evidence type="ECO:0000313" key="8">
    <source>
        <dbReference type="EMBL" id="OGK40647.1"/>
    </source>
</evidence>
<dbReference type="Proteomes" id="UP000179270">
    <property type="component" value="Unassembled WGS sequence"/>
</dbReference>
<feature type="region of interest" description="Disordered" evidence="7">
    <location>
        <begin position="1"/>
        <end position="26"/>
    </location>
</feature>
<dbReference type="AlphaFoldDB" id="A0A1F7IBB2"/>
<name>A0A1F7IBB2_9BACT</name>
<protein>
    <recommendedName>
        <fullName evidence="5 6">Small ribosomal subunit protein bS20</fullName>
    </recommendedName>
</protein>
<dbReference type="SUPFAM" id="SSF46992">
    <property type="entry name" value="Ribosomal protein S20"/>
    <property type="match status" value="1"/>
</dbReference>
<dbReference type="GO" id="GO:0006412">
    <property type="term" value="P:translation"/>
    <property type="evidence" value="ECO:0007669"/>
    <property type="project" value="UniProtKB-UniRule"/>
</dbReference>
<keyword evidence="1 6" id="KW-0699">rRNA-binding</keyword>
<comment type="function">
    <text evidence="6">Binds directly to 16S ribosomal RNA.</text>
</comment>
<dbReference type="Gene3D" id="1.20.58.110">
    <property type="entry name" value="Ribosomal protein S20"/>
    <property type="match status" value="1"/>
</dbReference>
<evidence type="ECO:0000256" key="3">
    <source>
        <dbReference type="ARBA" id="ARBA00022980"/>
    </source>
</evidence>
<dbReference type="EMBL" id="MGAF01000029">
    <property type="protein sequence ID" value="OGK40647.1"/>
    <property type="molecule type" value="Genomic_DNA"/>
</dbReference>
<reference evidence="8 9" key="1">
    <citation type="journal article" date="2016" name="Nat. Commun.">
        <title>Thousands of microbial genomes shed light on interconnected biogeochemical processes in an aquifer system.</title>
        <authorList>
            <person name="Anantharaman K."/>
            <person name="Brown C.T."/>
            <person name="Hug L.A."/>
            <person name="Sharon I."/>
            <person name="Castelle C.J."/>
            <person name="Probst A.J."/>
            <person name="Thomas B.C."/>
            <person name="Singh A."/>
            <person name="Wilkins M.J."/>
            <person name="Karaoz U."/>
            <person name="Brodie E.L."/>
            <person name="Williams K.H."/>
            <person name="Hubbard S.S."/>
            <person name="Banfield J.F."/>
        </authorList>
    </citation>
    <scope>NUCLEOTIDE SEQUENCE [LARGE SCALE GENOMIC DNA]</scope>
</reference>
<dbReference type="InterPro" id="IPR036510">
    <property type="entry name" value="Ribosomal_bS20_sf"/>
</dbReference>
<dbReference type="GO" id="GO:0005840">
    <property type="term" value="C:ribosome"/>
    <property type="evidence" value="ECO:0007669"/>
    <property type="project" value="UniProtKB-KW"/>
</dbReference>
<evidence type="ECO:0000256" key="2">
    <source>
        <dbReference type="ARBA" id="ARBA00022884"/>
    </source>
</evidence>
<feature type="compositionally biased region" description="Basic and acidic residues" evidence="7">
    <location>
        <begin position="17"/>
        <end position="26"/>
    </location>
</feature>
<evidence type="ECO:0000313" key="9">
    <source>
        <dbReference type="Proteomes" id="UP000179270"/>
    </source>
</evidence>
<organism evidence="8 9">
    <name type="scientific">Candidatus Roizmanbacteria bacterium RIFCSPLOWO2_01_FULL_35_13</name>
    <dbReference type="NCBI Taxonomy" id="1802055"/>
    <lineage>
        <taxon>Bacteria</taxon>
        <taxon>Candidatus Roizmaniibacteriota</taxon>
    </lineage>
</organism>